<reference evidence="2 3" key="1">
    <citation type="submission" date="2011-08" db="EMBL/GenBank/DDBJ databases">
        <authorList>
            <person name="Weinstock G."/>
            <person name="Sodergren E."/>
            <person name="Clifton S."/>
            <person name="Fulton L."/>
            <person name="Fulton B."/>
            <person name="Courtney L."/>
            <person name="Fronick C."/>
            <person name="Harrison M."/>
            <person name="Strong C."/>
            <person name="Farmer C."/>
            <person name="Delahaunty K."/>
            <person name="Markovic C."/>
            <person name="Hall O."/>
            <person name="Minx P."/>
            <person name="Tomlinson C."/>
            <person name="Mitreva M."/>
            <person name="Hou S."/>
            <person name="Chen J."/>
            <person name="Wollam A."/>
            <person name="Pepin K.H."/>
            <person name="Johnson M."/>
            <person name="Bhonagiri V."/>
            <person name="Zhang X."/>
            <person name="Suruliraj S."/>
            <person name="Warren W."/>
            <person name="Chinwalla A."/>
            <person name="Mardis E.R."/>
            <person name="Wilson R.K."/>
        </authorList>
    </citation>
    <scope>NUCLEOTIDE SEQUENCE [LARGE SCALE GENOMIC DNA]</scope>
    <source>
        <strain evidence="2 3">DP7</strain>
    </source>
</reference>
<name>G9XKK1_DESHA</name>
<gene>
    <name evidence="2" type="ORF">HMPREF0322_01484</name>
</gene>
<proteinExistence type="predicted"/>
<comment type="caution">
    <text evidence="2">The sequence shown here is derived from an EMBL/GenBank/DDBJ whole genome shotgun (WGS) entry which is preliminary data.</text>
</comment>
<evidence type="ECO:0000313" key="3">
    <source>
        <dbReference type="Proteomes" id="UP000004416"/>
    </source>
</evidence>
<keyword evidence="1" id="KW-0472">Membrane</keyword>
<evidence type="ECO:0000313" key="2">
    <source>
        <dbReference type="EMBL" id="EHL08087.1"/>
    </source>
</evidence>
<keyword evidence="1" id="KW-0812">Transmembrane</keyword>
<dbReference type="EMBL" id="AFZX01000032">
    <property type="protein sequence ID" value="EHL08087.1"/>
    <property type="molecule type" value="Genomic_DNA"/>
</dbReference>
<evidence type="ECO:0000256" key="1">
    <source>
        <dbReference type="SAM" id="Phobius"/>
    </source>
</evidence>
<feature type="transmembrane region" description="Helical" evidence="1">
    <location>
        <begin position="6"/>
        <end position="27"/>
    </location>
</feature>
<dbReference type="HOGENOM" id="CLU_2391034_0_0_9"/>
<keyword evidence="1" id="KW-1133">Transmembrane helix</keyword>
<protein>
    <submittedName>
        <fullName evidence="2">Uncharacterized protein</fullName>
    </submittedName>
</protein>
<feature type="non-terminal residue" evidence="2">
    <location>
        <position position="94"/>
    </location>
</feature>
<accession>G9XKK1</accession>
<sequence>MPPKFLLTVIIYASYGILQIKFLPYLATRKANEPFATLLPVTNAPAVWAVLISAKPHGHINLLRGAGVRVGPTPKQRDHLNRWSLALPGNDLLS</sequence>
<dbReference type="Proteomes" id="UP000004416">
    <property type="component" value="Unassembled WGS sequence"/>
</dbReference>
<organism evidence="2 3">
    <name type="scientific">Desulfitobacterium hafniense DP7</name>
    <dbReference type="NCBI Taxonomy" id="537010"/>
    <lineage>
        <taxon>Bacteria</taxon>
        <taxon>Bacillati</taxon>
        <taxon>Bacillota</taxon>
        <taxon>Clostridia</taxon>
        <taxon>Eubacteriales</taxon>
        <taxon>Desulfitobacteriaceae</taxon>
        <taxon>Desulfitobacterium</taxon>
    </lineage>
</organism>
<dbReference type="AlphaFoldDB" id="G9XKK1"/>